<evidence type="ECO:0000313" key="2">
    <source>
        <dbReference type="Proteomes" id="UP001152320"/>
    </source>
</evidence>
<dbReference type="EMBL" id="JAIZAY010000001">
    <property type="protein sequence ID" value="KAJ8048065.1"/>
    <property type="molecule type" value="Genomic_DNA"/>
</dbReference>
<sequence length="66" mass="7723">MLTLPHPTRHHYIRKGRRYDHRAIPVFGLFRNSVLNILQKSDLTTLLLHSLRAVGLMSKGEMRIVF</sequence>
<accession>A0A9Q1CNT2</accession>
<comment type="caution">
    <text evidence="1">The sequence shown here is derived from an EMBL/GenBank/DDBJ whole genome shotgun (WGS) entry which is preliminary data.</text>
</comment>
<gene>
    <name evidence="1" type="ORF">HOLleu_00232</name>
</gene>
<dbReference type="AlphaFoldDB" id="A0A9Q1CNT2"/>
<evidence type="ECO:0000313" key="1">
    <source>
        <dbReference type="EMBL" id="KAJ8048065.1"/>
    </source>
</evidence>
<organism evidence="1 2">
    <name type="scientific">Holothuria leucospilota</name>
    <name type="common">Black long sea cucumber</name>
    <name type="synonym">Mertensiothuria leucospilota</name>
    <dbReference type="NCBI Taxonomy" id="206669"/>
    <lineage>
        <taxon>Eukaryota</taxon>
        <taxon>Metazoa</taxon>
        <taxon>Echinodermata</taxon>
        <taxon>Eleutherozoa</taxon>
        <taxon>Echinozoa</taxon>
        <taxon>Holothuroidea</taxon>
        <taxon>Aspidochirotacea</taxon>
        <taxon>Aspidochirotida</taxon>
        <taxon>Holothuriidae</taxon>
        <taxon>Holothuria</taxon>
    </lineage>
</organism>
<name>A0A9Q1CNT2_HOLLE</name>
<reference evidence="1" key="1">
    <citation type="submission" date="2021-10" db="EMBL/GenBank/DDBJ databases">
        <title>Tropical sea cucumber genome reveals ecological adaptation and Cuvierian tubules defense mechanism.</title>
        <authorList>
            <person name="Chen T."/>
        </authorList>
    </citation>
    <scope>NUCLEOTIDE SEQUENCE</scope>
    <source>
        <strain evidence="1">Nanhai2018</strain>
        <tissue evidence="1">Muscle</tissue>
    </source>
</reference>
<protein>
    <submittedName>
        <fullName evidence="1">Uncharacterized protein</fullName>
    </submittedName>
</protein>
<proteinExistence type="predicted"/>
<dbReference type="Proteomes" id="UP001152320">
    <property type="component" value="Chromosome 1"/>
</dbReference>
<keyword evidence="2" id="KW-1185">Reference proteome</keyword>